<gene>
    <name evidence="1" type="ORF">ACJMK2_013397</name>
</gene>
<feature type="non-terminal residue" evidence="1">
    <location>
        <position position="80"/>
    </location>
</feature>
<feature type="non-terminal residue" evidence="1">
    <location>
        <position position="1"/>
    </location>
</feature>
<dbReference type="EMBL" id="JBJQND010000014">
    <property type="protein sequence ID" value="KAL3854119.1"/>
    <property type="molecule type" value="Genomic_DNA"/>
</dbReference>
<dbReference type="AlphaFoldDB" id="A0ABD3UXF0"/>
<protein>
    <submittedName>
        <fullName evidence="1">Uncharacterized protein</fullName>
    </submittedName>
</protein>
<reference evidence="1 2" key="1">
    <citation type="submission" date="2024-11" db="EMBL/GenBank/DDBJ databases">
        <title>Chromosome-level genome assembly of the freshwater bivalve Anodonta woodiana.</title>
        <authorList>
            <person name="Chen X."/>
        </authorList>
    </citation>
    <scope>NUCLEOTIDE SEQUENCE [LARGE SCALE GENOMIC DNA]</scope>
    <source>
        <strain evidence="1">MN2024</strain>
        <tissue evidence="1">Gills</tissue>
    </source>
</reference>
<evidence type="ECO:0000313" key="2">
    <source>
        <dbReference type="Proteomes" id="UP001634394"/>
    </source>
</evidence>
<organism evidence="1 2">
    <name type="scientific">Sinanodonta woodiana</name>
    <name type="common">Chinese pond mussel</name>
    <name type="synonym">Anodonta woodiana</name>
    <dbReference type="NCBI Taxonomy" id="1069815"/>
    <lineage>
        <taxon>Eukaryota</taxon>
        <taxon>Metazoa</taxon>
        <taxon>Spiralia</taxon>
        <taxon>Lophotrochozoa</taxon>
        <taxon>Mollusca</taxon>
        <taxon>Bivalvia</taxon>
        <taxon>Autobranchia</taxon>
        <taxon>Heteroconchia</taxon>
        <taxon>Palaeoheterodonta</taxon>
        <taxon>Unionida</taxon>
        <taxon>Unionoidea</taxon>
        <taxon>Unionidae</taxon>
        <taxon>Unioninae</taxon>
        <taxon>Sinanodonta</taxon>
    </lineage>
</organism>
<keyword evidence="2" id="KW-1185">Reference proteome</keyword>
<accession>A0ABD3UXF0</accession>
<dbReference type="Proteomes" id="UP001634394">
    <property type="component" value="Unassembled WGS sequence"/>
</dbReference>
<evidence type="ECO:0000313" key="1">
    <source>
        <dbReference type="EMBL" id="KAL3854119.1"/>
    </source>
</evidence>
<proteinExistence type="predicted"/>
<sequence length="80" mass="8544">SALNKLSSVGVPTAQNLSIMAFLCLLKQTDPKKCKSLEGPSILPLTKRNVKWTGDLGALQAGHGDLSLIISLDKNKINTK</sequence>
<name>A0ABD3UXF0_SINWO</name>
<comment type="caution">
    <text evidence="1">The sequence shown here is derived from an EMBL/GenBank/DDBJ whole genome shotgun (WGS) entry which is preliminary data.</text>
</comment>